<protein>
    <submittedName>
        <fullName evidence="5">Condensation domain-containing protein</fullName>
    </submittedName>
</protein>
<name>A0ABV5YNP6_9ACTN</name>
<keyword evidence="3" id="KW-0597">Phosphoprotein</keyword>
<dbReference type="SMART" id="SM00823">
    <property type="entry name" value="PKS_PP"/>
    <property type="match status" value="1"/>
</dbReference>
<dbReference type="InterPro" id="IPR023213">
    <property type="entry name" value="CAT-like_dom_sf"/>
</dbReference>
<dbReference type="SUPFAM" id="SSF56801">
    <property type="entry name" value="Acetyl-CoA synthetase-like"/>
    <property type="match status" value="1"/>
</dbReference>
<dbReference type="InterPro" id="IPR036736">
    <property type="entry name" value="ACP-like_sf"/>
</dbReference>
<gene>
    <name evidence="5" type="ORF">ACFFNX_31340</name>
</gene>
<evidence type="ECO:0000259" key="4">
    <source>
        <dbReference type="PROSITE" id="PS50075"/>
    </source>
</evidence>
<feature type="non-terminal residue" evidence="5">
    <location>
        <position position="1"/>
    </location>
</feature>
<keyword evidence="6" id="KW-1185">Reference proteome</keyword>
<evidence type="ECO:0000256" key="1">
    <source>
        <dbReference type="ARBA" id="ARBA00001957"/>
    </source>
</evidence>
<evidence type="ECO:0000256" key="3">
    <source>
        <dbReference type="ARBA" id="ARBA00022553"/>
    </source>
</evidence>
<comment type="cofactor">
    <cofactor evidence="1">
        <name>pantetheine 4'-phosphate</name>
        <dbReference type="ChEBI" id="CHEBI:47942"/>
    </cofactor>
</comment>
<dbReference type="SUPFAM" id="SSF47336">
    <property type="entry name" value="ACP-like"/>
    <property type="match status" value="1"/>
</dbReference>
<evidence type="ECO:0000313" key="5">
    <source>
        <dbReference type="EMBL" id="MFB9836679.1"/>
    </source>
</evidence>
<evidence type="ECO:0000313" key="6">
    <source>
        <dbReference type="Proteomes" id="UP001589627"/>
    </source>
</evidence>
<comment type="caution">
    <text evidence="5">The sequence shown here is derived from an EMBL/GenBank/DDBJ whole genome shotgun (WGS) entry which is preliminary data.</text>
</comment>
<dbReference type="Gene3D" id="3.30.559.30">
    <property type="entry name" value="Nonribosomal peptide synthetase, condensation domain"/>
    <property type="match status" value="1"/>
</dbReference>
<evidence type="ECO:0000256" key="2">
    <source>
        <dbReference type="ARBA" id="ARBA00022450"/>
    </source>
</evidence>
<dbReference type="Gene3D" id="1.10.1200.10">
    <property type="entry name" value="ACP-like"/>
    <property type="match status" value="1"/>
</dbReference>
<dbReference type="Gene3D" id="3.30.559.10">
    <property type="entry name" value="Chloramphenicol acetyltransferase-like domain"/>
    <property type="match status" value="1"/>
</dbReference>
<dbReference type="CDD" id="cd19531">
    <property type="entry name" value="LCL_NRPS-like"/>
    <property type="match status" value="1"/>
</dbReference>
<dbReference type="PANTHER" id="PTHR45527">
    <property type="entry name" value="NONRIBOSOMAL PEPTIDE SYNTHETASE"/>
    <property type="match status" value="1"/>
</dbReference>
<dbReference type="PANTHER" id="PTHR45527:SF1">
    <property type="entry name" value="FATTY ACID SYNTHASE"/>
    <property type="match status" value="1"/>
</dbReference>
<dbReference type="Proteomes" id="UP001589627">
    <property type="component" value="Unassembled WGS sequence"/>
</dbReference>
<dbReference type="InterPro" id="IPR020806">
    <property type="entry name" value="PKS_PP-bd"/>
</dbReference>
<sequence length="601" mass="65896">LLERDDAAERATAFAADRLPPHMVPAVVVALDELPTGPSGKVDRAALRRLEPAAPPPGDTRPGTAAERLVAGIWAEVLGRDRLPVAANFFELGGHSLAAMQVMSRLRAATGLDLPVRLVFEAPTVAEFARRAGLDDAPASRRETELETVSRDGELPLSFGQERVWNLDRLQPGGTFFNCVIPLRLRGDLDEVALRRAFDALVERHEVLRTTYESRDGRAVPRIRDSARVPLTRTDLGALDRAAREDAVREAIADETSTPMTLHSLPMLRARLLALSAGEHVLIVTFHHVVMDDWTDAVLAAEFAELYRAFAEGVSHGLPEPAVQYADFASWQRRRLSGGALEEGVADWRRVLDGVAFDSDPPADRRPPDPPTYRARTVRARLAAGTSARLRGDWAGRGVTPFMALLAAYQILLSAESDSTDVCVESPMANRGHWQIERMVGYTVNPVLLRTDLSGDPHWSQVLDRVREVCLHAFARQDVPFASVAESLIGVRNLYRHPVAKFILLNGPTATPGLPGLSVEVIDSPISPQSKNRYVMNVAEREGEFETVLLYNTDQIDEEHARRALAAYTSILAEIAVTDPRVSDLVDRARDALAGRAAVTP</sequence>
<dbReference type="Gene3D" id="3.30.300.30">
    <property type="match status" value="1"/>
</dbReference>
<dbReference type="RefSeq" id="WP_378209486.1">
    <property type="nucleotide sequence ID" value="NZ_JBHLZP010000300.1"/>
</dbReference>
<dbReference type="SUPFAM" id="SSF52777">
    <property type="entry name" value="CoA-dependent acyltransferases"/>
    <property type="match status" value="2"/>
</dbReference>
<proteinExistence type="predicted"/>
<dbReference type="InterPro" id="IPR001242">
    <property type="entry name" value="Condensation_dom"/>
</dbReference>
<dbReference type="EMBL" id="JBHLZP010000300">
    <property type="protein sequence ID" value="MFB9836679.1"/>
    <property type="molecule type" value="Genomic_DNA"/>
</dbReference>
<feature type="domain" description="Carrier" evidence="4">
    <location>
        <begin position="61"/>
        <end position="136"/>
    </location>
</feature>
<reference evidence="5 6" key="1">
    <citation type="submission" date="2024-09" db="EMBL/GenBank/DDBJ databases">
        <authorList>
            <person name="Sun Q."/>
            <person name="Mori K."/>
        </authorList>
    </citation>
    <scope>NUCLEOTIDE SEQUENCE [LARGE SCALE GENOMIC DNA]</scope>
    <source>
        <strain evidence="5 6">TBRC 0563</strain>
    </source>
</reference>
<organism evidence="5 6">
    <name type="scientific">Actinoallomurus acaciae</name>
    <dbReference type="NCBI Taxonomy" id="502577"/>
    <lineage>
        <taxon>Bacteria</taxon>
        <taxon>Bacillati</taxon>
        <taxon>Actinomycetota</taxon>
        <taxon>Actinomycetes</taxon>
        <taxon>Streptosporangiales</taxon>
        <taxon>Thermomonosporaceae</taxon>
        <taxon>Actinoallomurus</taxon>
    </lineage>
</organism>
<keyword evidence="2" id="KW-0596">Phosphopantetheine</keyword>
<dbReference type="PROSITE" id="PS50075">
    <property type="entry name" value="CARRIER"/>
    <property type="match status" value="1"/>
</dbReference>
<dbReference type="InterPro" id="IPR009081">
    <property type="entry name" value="PP-bd_ACP"/>
</dbReference>
<accession>A0ABV5YNP6</accession>
<dbReference type="InterPro" id="IPR045851">
    <property type="entry name" value="AMP-bd_C_sf"/>
</dbReference>
<dbReference type="Pfam" id="PF00668">
    <property type="entry name" value="Condensation"/>
    <property type="match status" value="1"/>
</dbReference>
<dbReference type="Pfam" id="PF00550">
    <property type="entry name" value="PP-binding"/>
    <property type="match status" value="1"/>
</dbReference>